<dbReference type="GO" id="GO:0006355">
    <property type="term" value="P:regulation of DNA-templated transcription"/>
    <property type="evidence" value="ECO:0007669"/>
    <property type="project" value="InterPro"/>
</dbReference>
<sequence length="166" mass="19245">MNGDDSSAKKPGDDEQISENKRKAFDDIAQYFSKKEWEKLKYSEKITYVYMKRNYEAMSRLGFQVTLPLFMRNKQAEDSQEDDSDRDSNPGNLVERRTMTFGMFQGLFPQYCCVSGHRENTHNIDRLSLSSFMGAVPGTPKTITHNRDPKGRNMPGPIDCVRERIW</sequence>
<reference evidence="3" key="2">
    <citation type="submission" date="2025-09" db="UniProtKB">
        <authorList>
            <consortium name="Ensembl"/>
        </authorList>
    </citation>
    <scope>IDENTIFICATION</scope>
</reference>
<name>A0A2K5PQQ6_CEBIM</name>
<accession>A0A2K5PQQ6</accession>
<dbReference type="Proteomes" id="UP000233040">
    <property type="component" value="Unassembled WGS sequence"/>
</dbReference>
<reference evidence="3" key="1">
    <citation type="submission" date="2025-08" db="UniProtKB">
        <authorList>
            <consortium name="Ensembl"/>
        </authorList>
    </citation>
    <scope>IDENTIFICATION</scope>
</reference>
<evidence type="ECO:0000259" key="2">
    <source>
        <dbReference type="PROSITE" id="PS50806"/>
    </source>
</evidence>
<evidence type="ECO:0000313" key="3">
    <source>
        <dbReference type="Ensembl" id="ENSCCAP00000005974.1"/>
    </source>
</evidence>
<evidence type="ECO:0000313" key="4">
    <source>
        <dbReference type="Proteomes" id="UP000233040"/>
    </source>
</evidence>
<dbReference type="InterPro" id="IPR003655">
    <property type="entry name" value="aKRAB"/>
</dbReference>
<dbReference type="GeneTree" id="ENSGT00390000012484"/>
<dbReference type="PROSITE" id="PS50806">
    <property type="entry name" value="KRAB_RELATED"/>
    <property type="match status" value="1"/>
</dbReference>
<organism evidence="3 4">
    <name type="scientific">Cebus imitator</name>
    <name type="common">Panamanian white-faced capuchin</name>
    <name type="synonym">Cebus capucinus imitator</name>
    <dbReference type="NCBI Taxonomy" id="2715852"/>
    <lineage>
        <taxon>Eukaryota</taxon>
        <taxon>Metazoa</taxon>
        <taxon>Chordata</taxon>
        <taxon>Craniata</taxon>
        <taxon>Vertebrata</taxon>
        <taxon>Euteleostomi</taxon>
        <taxon>Mammalia</taxon>
        <taxon>Eutheria</taxon>
        <taxon>Euarchontoglires</taxon>
        <taxon>Primates</taxon>
        <taxon>Haplorrhini</taxon>
        <taxon>Platyrrhini</taxon>
        <taxon>Cebidae</taxon>
        <taxon>Cebinae</taxon>
        <taxon>Cebus</taxon>
    </lineage>
</organism>
<keyword evidence="4" id="KW-1185">Reference proteome</keyword>
<dbReference type="PANTHER" id="PTHR14112:SF27">
    <property type="entry name" value="PROTEIN SSX6-RELATED"/>
    <property type="match status" value="1"/>
</dbReference>
<dbReference type="Ensembl" id="ENSCCAT00000023334.1">
    <property type="protein sequence ID" value="ENSCCAP00000005974.1"/>
    <property type="gene ID" value="ENSCCAG00000020698.1"/>
</dbReference>
<dbReference type="Pfam" id="PF01352">
    <property type="entry name" value="KRAB"/>
    <property type="match status" value="1"/>
</dbReference>
<evidence type="ECO:0000256" key="1">
    <source>
        <dbReference type="SAM" id="MobiDB-lite"/>
    </source>
</evidence>
<proteinExistence type="predicted"/>
<dbReference type="SMART" id="SM00349">
    <property type="entry name" value="KRAB"/>
    <property type="match status" value="1"/>
</dbReference>
<dbReference type="GO" id="GO:0005634">
    <property type="term" value="C:nucleus"/>
    <property type="evidence" value="ECO:0007669"/>
    <property type="project" value="TreeGrafter"/>
</dbReference>
<dbReference type="AlphaFoldDB" id="A0A2K5PQQ6"/>
<dbReference type="SUPFAM" id="SSF109640">
    <property type="entry name" value="KRAB domain (Kruppel-associated box)"/>
    <property type="match status" value="1"/>
</dbReference>
<feature type="region of interest" description="Disordered" evidence="1">
    <location>
        <begin position="1"/>
        <end position="21"/>
    </location>
</feature>
<dbReference type="InterPro" id="IPR001909">
    <property type="entry name" value="KRAB"/>
</dbReference>
<feature type="domain" description="KRAB-related" evidence="2">
    <location>
        <begin position="20"/>
        <end position="83"/>
    </location>
</feature>
<protein>
    <recommendedName>
        <fullName evidence="2">KRAB-related domain-containing protein</fullName>
    </recommendedName>
</protein>
<dbReference type="PANTHER" id="PTHR14112">
    <property type="entry name" value="SYNOVIAL SARCOMA, X MEMBER"/>
    <property type="match status" value="1"/>
</dbReference>
<dbReference type="InterPro" id="IPR036051">
    <property type="entry name" value="KRAB_dom_sf"/>
</dbReference>